<dbReference type="InterPro" id="IPR046342">
    <property type="entry name" value="CBS_dom_sf"/>
</dbReference>
<dbReference type="Pfam" id="PF00571">
    <property type="entry name" value="CBS"/>
    <property type="match status" value="2"/>
</dbReference>
<dbReference type="SUPFAM" id="SSF53448">
    <property type="entry name" value="Nucleotide-diphospho-sugar transferases"/>
    <property type="match status" value="1"/>
</dbReference>
<dbReference type="EMBL" id="AAOH01000002">
    <property type="protein sequence ID" value="EAR29551.1"/>
    <property type="molecule type" value="Genomic_DNA"/>
</dbReference>
<organism evidence="3 4">
    <name type="scientific">Pseudoalteromonas tunicata D2</name>
    <dbReference type="NCBI Taxonomy" id="87626"/>
    <lineage>
        <taxon>Bacteria</taxon>
        <taxon>Pseudomonadati</taxon>
        <taxon>Pseudomonadota</taxon>
        <taxon>Gammaproteobacteria</taxon>
        <taxon>Alteromonadales</taxon>
        <taxon>Pseudoalteromonadaceae</taxon>
        <taxon>Pseudoalteromonas</taxon>
    </lineage>
</organism>
<gene>
    <name evidence="3" type="ORF">PTD2_12064</name>
</gene>
<comment type="caution">
    <text evidence="3">The sequence shown here is derived from an EMBL/GenBank/DDBJ whole genome shotgun (WGS) entry which is preliminary data.</text>
</comment>
<dbReference type="InterPro" id="IPR050486">
    <property type="entry name" value="Mannose-1P_guanyltransferase"/>
</dbReference>
<reference evidence="3 4" key="1">
    <citation type="submission" date="2006-02" db="EMBL/GenBank/DDBJ databases">
        <authorList>
            <person name="Moran M.A."/>
            <person name="Kjelleberg S."/>
            <person name="Egan S."/>
            <person name="Saunders N."/>
            <person name="Thomas T."/>
            <person name="Ferriera S."/>
            <person name="Johnson J."/>
            <person name="Kravitz S."/>
            <person name="Halpern A."/>
            <person name="Remington K."/>
            <person name="Beeson K."/>
            <person name="Tran B."/>
            <person name="Rogers Y.-H."/>
            <person name="Friedman R."/>
            <person name="Venter J.C."/>
        </authorList>
    </citation>
    <scope>NUCLEOTIDE SEQUENCE [LARGE SCALE GENOMIC DNA]</scope>
    <source>
        <strain evidence="3 4">D2</strain>
    </source>
</reference>
<dbReference type="PANTHER" id="PTHR22572">
    <property type="entry name" value="SUGAR-1-PHOSPHATE GUANYL TRANSFERASE"/>
    <property type="match status" value="1"/>
</dbReference>
<sequence length="350" mass="39320">MNMITSLEQAILPLNSTMQDAINALNISTLKIVLIINEQHQLVGVITDGDIRRAILAYHGLNSAVDLIMSHKPVTAFQGDSASKIKHLLEVNKLLHIPILTQDQRILGIETRDHLFGVGKLTNPVFIMAGGFGTRLRPLTSSCPKPLLKVGRKPILENIIESFSSFGFEQFYISVHYKADMIKDYFGDGSTLGVDIEYIEEKTPLGTGGALSLLPDVFEPVILMNGDLLTKVDFSELLAYHQEEKAAVTMCVREYEFQVPYGVIQSENNRVTNIVEKPVEKYFVNAGIYVISPEVIHKLKVNEYLDMPDLINACLANEERISMFPIHEYWLDIGRMSDFERAQSDAINFF</sequence>
<dbReference type="Gene3D" id="3.10.580.10">
    <property type="entry name" value="CBS-domain"/>
    <property type="match status" value="1"/>
</dbReference>
<evidence type="ECO:0000313" key="4">
    <source>
        <dbReference type="Proteomes" id="UP000006201"/>
    </source>
</evidence>
<keyword evidence="4" id="KW-1185">Reference proteome</keyword>
<dbReference type="AlphaFoldDB" id="A4C6E7"/>
<dbReference type="InterPro" id="IPR005835">
    <property type="entry name" value="NTP_transferase_dom"/>
</dbReference>
<dbReference type="InterPro" id="IPR000644">
    <property type="entry name" value="CBS_dom"/>
</dbReference>
<name>A4C6E7_9GAMM</name>
<dbReference type="STRING" id="87626.PTD2_12064"/>
<dbReference type="PROSITE" id="PS51371">
    <property type="entry name" value="CBS"/>
    <property type="match status" value="1"/>
</dbReference>
<evidence type="ECO:0000259" key="2">
    <source>
        <dbReference type="PROSITE" id="PS51371"/>
    </source>
</evidence>
<evidence type="ECO:0000313" key="3">
    <source>
        <dbReference type="EMBL" id="EAR29551.1"/>
    </source>
</evidence>
<dbReference type="Gene3D" id="3.90.550.10">
    <property type="entry name" value="Spore Coat Polysaccharide Biosynthesis Protein SpsA, Chain A"/>
    <property type="match status" value="1"/>
</dbReference>
<dbReference type="CDD" id="cd06426">
    <property type="entry name" value="NTP_transferase_like_2"/>
    <property type="match status" value="1"/>
</dbReference>
<proteinExistence type="predicted"/>
<protein>
    <submittedName>
        <fullName evidence="3">Nucleoside-diphosphate-sugar pyrophosphorylase</fullName>
    </submittedName>
</protein>
<dbReference type="HOGENOM" id="CLU_045375_0_0_6"/>
<dbReference type="Pfam" id="PF00483">
    <property type="entry name" value="NTP_transferase"/>
    <property type="match status" value="1"/>
</dbReference>
<evidence type="ECO:0000256" key="1">
    <source>
        <dbReference type="PROSITE-ProRule" id="PRU00703"/>
    </source>
</evidence>
<dbReference type="InterPro" id="IPR029044">
    <property type="entry name" value="Nucleotide-diphossugar_trans"/>
</dbReference>
<dbReference type="eggNOG" id="COG1208">
    <property type="taxonomic scope" value="Bacteria"/>
</dbReference>
<dbReference type="SUPFAM" id="SSF54631">
    <property type="entry name" value="CBS-domain pair"/>
    <property type="match status" value="1"/>
</dbReference>
<accession>A4C6E7</accession>
<feature type="domain" description="CBS" evidence="2">
    <location>
        <begin position="3"/>
        <end position="63"/>
    </location>
</feature>
<dbReference type="Proteomes" id="UP000006201">
    <property type="component" value="Unassembled WGS sequence"/>
</dbReference>
<keyword evidence="1" id="KW-0129">CBS domain</keyword>